<dbReference type="Proteomes" id="UP000887578">
    <property type="component" value="Unplaced"/>
</dbReference>
<proteinExistence type="predicted"/>
<keyword evidence="1" id="KW-0547">Nucleotide-binding</keyword>
<dbReference type="GO" id="GO:0003924">
    <property type="term" value="F:GTPase activity"/>
    <property type="evidence" value="ECO:0007669"/>
    <property type="project" value="InterPro"/>
</dbReference>
<organism evidence="3 4">
    <name type="scientific">Panagrolaimus davidi</name>
    <dbReference type="NCBI Taxonomy" id="227884"/>
    <lineage>
        <taxon>Eukaryota</taxon>
        <taxon>Metazoa</taxon>
        <taxon>Ecdysozoa</taxon>
        <taxon>Nematoda</taxon>
        <taxon>Chromadorea</taxon>
        <taxon>Rhabditida</taxon>
        <taxon>Tylenchina</taxon>
        <taxon>Panagrolaimomorpha</taxon>
        <taxon>Panagrolaimoidea</taxon>
        <taxon>Panagrolaimidae</taxon>
        <taxon>Panagrolaimus</taxon>
    </lineage>
</organism>
<protein>
    <submittedName>
        <fullName evidence="4">Uncharacterized protein</fullName>
    </submittedName>
</protein>
<dbReference type="PANTHER" id="PTHR24072">
    <property type="entry name" value="RHO FAMILY GTPASE"/>
    <property type="match status" value="1"/>
</dbReference>
<dbReference type="Gene3D" id="3.40.50.300">
    <property type="entry name" value="P-loop containing nucleotide triphosphate hydrolases"/>
    <property type="match status" value="2"/>
</dbReference>
<dbReference type="AlphaFoldDB" id="A0A914QJW4"/>
<reference evidence="4" key="1">
    <citation type="submission" date="2022-11" db="UniProtKB">
        <authorList>
            <consortium name="WormBaseParasite"/>
        </authorList>
    </citation>
    <scope>IDENTIFICATION</scope>
</reference>
<dbReference type="InterPro" id="IPR027417">
    <property type="entry name" value="P-loop_NTPase"/>
</dbReference>
<dbReference type="InterPro" id="IPR001806">
    <property type="entry name" value="Small_GTPase"/>
</dbReference>
<dbReference type="GO" id="GO:0005525">
    <property type="term" value="F:GTP binding"/>
    <property type="evidence" value="ECO:0007669"/>
    <property type="project" value="UniProtKB-KW"/>
</dbReference>
<dbReference type="SMART" id="SM00174">
    <property type="entry name" value="RHO"/>
    <property type="match status" value="1"/>
</dbReference>
<dbReference type="GO" id="GO:0007264">
    <property type="term" value="P:small GTPase-mediated signal transduction"/>
    <property type="evidence" value="ECO:0007669"/>
    <property type="project" value="InterPro"/>
</dbReference>
<evidence type="ECO:0000256" key="2">
    <source>
        <dbReference type="ARBA" id="ARBA00023134"/>
    </source>
</evidence>
<dbReference type="Pfam" id="PF00071">
    <property type="entry name" value="Ras"/>
    <property type="match status" value="2"/>
</dbReference>
<dbReference type="SMART" id="SM00173">
    <property type="entry name" value="RAS"/>
    <property type="match status" value="1"/>
</dbReference>
<dbReference type="PROSITE" id="PS51420">
    <property type="entry name" value="RHO"/>
    <property type="match status" value="1"/>
</dbReference>
<accession>A0A914QJW4</accession>
<dbReference type="WBParaSite" id="PDA_v2.g39.t1">
    <property type="protein sequence ID" value="PDA_v2.g39.t1"/>
    <property type="gene ID" value="PDA_v2.g39"/>
</dbReference>
<evidence type="ECO:0000313" key="3">
    <source>
        <dbReference type="Proteomes" id="UP000887578"/>
    </source>
</evidence>
<evidence type="ECO:0000256" key="1">
    <source>
        <dbReference type="ARBA" id="ARBA00022741"/>
    </source>
</evidence>
<sequence>MQSIKCIVKEYVPTVFDTYSENVMADNQPLNFTLHDTAGQEEYDNIRPLSYPQTNCFLLCISLENPESSVKSADAVSTAQGLQMARRIKAVKYLECSSLTRIGLEQVFEEAIQASLCPPKVNRKKRCTIL</sequence>
<dbReference type="SUPFAM" id="SSF52540">
    <property type="entry name" value="P-loop containing nucleoside triphosphate hydrolases"/>
    <property type="match status" value="1"/>
</dbReference>
<evidence type="ECO:0000313" key="4">
    <source>
        <dbReference type="WBParaSite" id="PDA_v2.g39.t1"/>
    </source>
</evidence>
<keyword evidence="2" id="KW-0342">GTP-binding</keyword>
<keyword evidence="3" id="KW-1185">Reference proteome</keyword>
<dbReference type="InterPro" id="IPR003578">
    <property type="entry name" value="Small_GTPase_Rho"/>
</dbReference>
<name>A0A914QJW4_9BILA</name>